<dbReference type="PANTHER" id="PTHR33164:SF43">
    <property type="entry name" value="HTH-TYPE TRANSCRIPTIONAL REPRESSOR YETL"/>
    <property type="match status" value="1"/>
</dbReference>
<dbReference type="Proteomes" id="UP001597277">
    <property type="component" value="Unassembled WGS sequence"/>
</dbReference>
<dbReference type="RefSeq" id="WP_388010545.1">
    <property type="nucleotide sequence ID" value="NZ_JBHUEE010000012.1"/>
</dbReference>
<evidence type="ECO:0000313" key="3">
    <source>
        <dbReference type="Proteomes" id="UP001597277"/>
    </source>
</evidence>
<dbReference type="InterPro" id="IPR000835">
    <property type="entry name" value="HTH_MarR-typ"/>
</dbReference>
<organism evidence="2 3">
    <name type="scientific">Georgenia deserti</name>
    <dbReference type="NCBI Taxonomy" id="2093781"/>
    <lineage>
        <taxon>Bacteria</taxon>
        <taxon>Bacillati</taxon>
        <taxon>Actinomycetota</taxon>
        <taxon>Actinomycetes</taxon>
        <taxon>Micrococcales</taxon>
        <taxon>Bogoriellaceae</taxon>
        <taxon>Georgenia</taxon>
    </lineage>
</organism>
<dbReference type="SUPFAM" id="SSF46785">
    <property type="entry name" value="Winged helix' DNA-binding domain"/>
    <property type="match status" value="1"/>
</dbReference>
<dbReference type="InterPro" id="IPR039422">
    <property type="entry name" value="MarR/SlyA-like"/>
</dbReference>
<name>A0ABW4L9X0_9MICO</name>
<dbReference type="SMART" id="SM00347">
    <property type="entry name" value="HTH_MARR"/>
    <property type="match status" value="1"/>
</dbReference>
<dbReference type="PANTHER" id="PTHR33164">
    <property type="entry name" value="TRANSCRIPTIONAL REGULATOR, MARR FAMILY"/>
    <property type="match status" value="1"/>
</dbReference>
<dbReference type="InterPro" id="IPR036390">
    <property type="entry name" value="WH_DNA-bd_sf"/>
</dbReference>
<dbReference type="EMBL" id="JBHUEE010000012">
    <property type="protein sequence ID" value="MFD1719709.1"/>
    <property type="molecule type" value="Genomic_DNA"/>
</dbReference>
<proteinExistence type="predicted"/>
<gene>
    <name evidence="2" type="ORF">ACFSE6_17825</name>
</gene>
<dbReference type="Pfam" id="PF12802">
    <property type="entry name" value="MarR_2"/>
    <property type="match status" value="1"/>
</dbReference>
<dbReference type="InterPro" id="IPR036388">
    <property type="entry name" value="WH-like_DNA-bd_sf"/>
</dbReference>
<protein>
    <submittedName>
        <fullName evidence="2">MarR family winged helix-turn-helix transcriptional regulator</fullName>
    </submittedName>
</protein>
<dbReference type="Gene3D" id="1.10.10.10">
    <property type="entry name" value="Winged helix-like DNA-binding domain superfamily/Winged helix DNA-binding domain"/>
    <property type="match status" value="1"/>
</dbReference>
<evidence type="ECO:0000313" key="2">
    <source>
        <dbReference type="EMBL" id="MFD1719709.1"/>
    </source>
</evidence>
<reference evidence="3" key="1">
    <citation type="journal article" date="2019" name="Int. J. Syst. Evol. Microbiol.">
        <title>The Global Catalogue of Microorganisms (GCM) 10K type strain sequencing project: providing services to taxonomists for standard genome sequencing and annotation.</title>
        <authorList>
            <consortium name="The Broad Institute Genomics Platform"/>
            <consortium name="The Broad Institute Genome Sequencing Center for Infectious Disease"/>
            <person name="Wu L."/>
            <person name="Ma J."/>
        </authorList>
    </citation>
    <scope>NUCLEOTIDE SEQUENCE [LARGE SCALE GENOMIC DNA]</scope>
    <source>
        <strain evidence="3">JCM 17130</strain>
    </source>
</reference>
<accession>A0ABW4L9X0</accession>
<keyword evidence="3" id="KW-1185">Reference proteome</keyword>
<comment type="caution">
    <text evidence="2">The sequence shown here is derived from an EMBL/GenBank/DDBJ whole genome shotgun (WGS) entry which is preliminary data.</text>
</comment>
<feature type="domain" description="HTH marR-type" evidence="1">
    <location>
        <begin position="29"/>
        <end position="128"/>
    </location>
</feature>
<evidence type="ECO:0000259" key="1">
    <source>
        <dbReference type="SMART" id="SM00347"/>
    </source>
</evidence>
<sequence length="153" mass="16923">MSGDEAEAYRYLIADVEELAGLSRERHQRLAARHGQSVARWHVLAVIAQEPATVPGVASRLGLTRQSVQRVVDDLSREWLAEKVRNPRHRSSPLVAPTDAGRRLLANLAADAEDEHLALLATGGVQRRELLAARQTIRSLLALLRMEDSDARP</sequence>